<proteinExistence type="inferred from homology"/>
<dbReference type="PROSITE" id="PS50895">
    <property type="entry name" value="SURF1"/>
    <property type="match status" value="1"/>
</dbReference>
<comment type="subcellular location">
    <subcellularLocation>
        <location evidence="1">Cell membrane</location>
        <topology evidence="1">Multi-pass membrane protein</topology>
    </subcellularLocation>
</comment>
<dbReference type="InterPro" id="IPR002994">
    <property type="entry name" value="Surf1/Shy1"/>
</dbReference>
<dbReference type="GO" id="GO:0005886">
    <property type="term" value="C:plasma membrane"/>
    <property type="evidence" value="ECO:0007669"/>
    <property type="project" value="UniProtKB-SubCell"/>
</dbReference>
<dbReference type="Pfam" id="PF02104">
    <property type="entry name" value="SURF1"/>
    <property type="match status" value="1"/>
</dbReference>
<comment type="caution">
    <text evidence="3">The sequence shown here is derived from an EMBL/GenBank/DDBJ whole genome shotgun (WGS) entry which is preliminary data.</text>
</comment>
<reference evidence="3 4" key="1">
    <citation type="journal article" date="2012" name="J. Bacteriol.">
        <title>De Novo Genome Project of Cupriavidus basilensis OR16.</title>
        <authorList>
            <person name="Cserhati M."/>
            <person name="Kriszt B."/>
            <person name="Szoboszlay S."/>
            <person name="Toth A."/>
            <person name="Szabo I."/>
            <person name="Tancsics A."/>
            <person name="Nagy I."/>
            <person name="Horvath B."/>
            <person name="Nagy I."/>
            <person name="Kukolya J."/>
        </authorList>
    </citation>
    <scope>NUCLEOTIDE SEQUENCE [LARGE SCALE GENOMIC DNA]</scope>
    <source>
        <strain evidence="3 4">OR16</strain>
    </source>
</reference>
<dbReference type="EMBL" id="AHJE01000048">
    <property type="protein sequence ID" value="EHP41484.1"/>
    <property type="molecule type" value="Genomic_DNA"/>
</dbReference>
<accession>H1S7S0</accession>
<name>H1S7S0_9BURK</name>
<comment type="similarity">
    <text evidence="1">Belongs to the SURF1 family.</text>
</comment>
<dbReference type="Proteomes" id="UP000005808">
    <property type="component" value="Unassembled WGS sequence"/>
</dbReference>
<keyword evidence="1" id="KW-1003">Cell membrane</keyword>
<feature type="compositionally biased region" description="Low complexity" evidence="2">
    <location>
        <begin position="148"/>
        <end position="157"/>
    </location>
</feature>
<dbReference type="CDD" id="cd06662">
    <property type="entry name" value="SURF1"/>
    <property type="match status" value="1"/>
</dbReference>
<feature type="region of interest" description="Disordered" evidence="2">
    <location>
        <begin position="128"/>
        <end position="177"/>
    </location>
</feature>
<organism evidence="3 4">
    <name type="scientific">Cupriavidus basilensis OR16</name>
    <dbReference type="NCBI Taxonomy" id="1127483"/>
    <lineage>
        <taxon>Bacteria</taxon>
        <taxon>Pseudomonadati</taxon>
        <taxon>Pseudomonadota</taxon>
        <taxon>Betaproteobacteria</taxon>
        <taxon>Burkholderiales</taxon>
        <taxon>Burkholderiaceae</taxon>
        <taxon>Cupriavidus</taxon>
    </lineage>
</organism>
<evidence type="ECO:0000313" key="3">
    <source>
        <dbReference type="EMBL" id="EHP41484.1"/>
    </source>
</evidence>
<keyword evidence="1" id="KW-0472">Membrane</keyword>
<protein>
    <recommendedName>
        <fullName evidence="1">SURF1-like protein</fullName>
    </recommendedName>
</protein>
<evidence type="ECO:0000256" key="1">
    <source>
        <dbReference type="RuleBase" id="RU363076"/>
    </source>
</evidence>
<evidence type="ECO:0000256" key="2">
    <source>
        <dbReference type="SAM" id="MobiDB-lite"/>
    </source>
</evidence>
<evidence type="ECO:0000313" key="4">
    <source>
        <dbReference type="Proteomes" id="UP000005808"/>
    </source>
</evidence>
<gene>
    <name evidence="3" type="ORF">OR16_20050</name>
</gene>
<sequence>MKLWRALSPLPTIAALVVIAGTCALGNWQLNRAHEKVARAARLEALASQPALEIGLGLVDGVVAERRVHVRGRFDAAHTVLLDNRPHGNGTDSRAGFMVLTALRVAGGEPSTPAVLVLRGWLTGSHAYRAVPDPGRRGGRGRYRAGDRAQGLQPGPGRQRRGRPEDPPECGPRRLRQGTRRALAALCAGAAQRQRRRAGARLGASGHRCRSPLWLCLPVVRAGGADPGAAGGAELAARRPHGGLSYLAALAGGTCTTREPQRRVAVR</sequence>
<dbReference type="AlphaFoldDB" id="H1S7S0"/>